<evidence type="ECO:0000256" key="9">
    <source>
        <dbReference type="ARBA" id="ARBA00023002"/>
    </source>
</evidence>
<keyword evidence="7" id="KW-0256">Endoplasmic reticulum</keyword>
<dbReference type="AlphaFoldDB" id="A0A8T2PW64"/>
<dbReference type="Gene3D" id="1.10.630.10">
    <property type="entry name" value="Cytochrome P450"/>
    <property type="match status" value="1"/>
</dbReference>
<evidence type="ECO:0000256" key="13">
    <source>
        <dbReference type="PIRSR" id="PIRSR602401-1"/>
    </source>
</evidence>
<reference evidence="16" key="1">
    <citation type="thesis" date="2021" institute="BYU ScholarsArchive" country="Provo, UT, USA">
        <title>Applications of and Algorithms for Genome Assembly and Genomic Analyses with an Emphasis on Marine Teleosts.</title>
        <authorList>
            <person name="Pickett B.D."/>
        </authorList>
    </citation>
    <scope>NUCLEOTIDE SEQUENCE</scope>
    <source>
        <strain evidence="16">HI-2016</strain>
    </source>
</reference>
<keyword evidence="17" id="KW-1185">Reference proteome</keyword>
<dbReference type="PRINTS" id="PR00385">
    <property type="entry name" value="P450"/>
</dbReference>
<dbReference type="InterPro" id="IPR001128">
    <property type="entry name" value="Cyt_P450"/>
</dbReference>
<evidence type="ECO:0000256" key="10">
    <source>
        <dbReference type="ARBA" id="ARBA00023004"/>
    </source>
</evidence>
<dbReference type="PANTHER" id="PTHR24300">
    <property type="entry name" value="CYTOCHROME P450 508A4-RELATED"/>
    <property type="match status" value="1"/>
</dbReference>
<dbReference type="GO" id="GO:0005789">
    <property type="term" value="C:endoplasmic reticulum membrane"/>
    <property type="evidence" value="ECO:0007669"/>
    <property type="project" value="UniProtKB-SubCell"/>
</dbReference>
<organism evidence="16 17">
    <name type="scientific">Albula glossodonta</name>
    <name type="common">roundjaw bonefish</name>
    <dbReference type="NCBI Taxonomy" id="121402"/>
    <lineage>
        <taxon>Eukaryota</taxon>
        <taxon>Metazoa</taxon>
        <taxon>Chordata</taxon>
        <taxon>Craniata</taxon>
        <taxon>Vertebrata</taxon>
        <taxon>Euteleostomi</taxon>
        <taxon>Actinopterygii</taxon>
        <taxon>Neopterygii</taxon>
        <taxon>Teleostei</taxon>
        <taxon>Albuliformes</taxon>
        <taxon>Albulidae</taxon>
        <taxon>Albula</taxon>
    </lineage>
</organism>
<comment type="similarity">
    <text evidence="4 14">Belongs to the cytochrome P450 family.</text>
</comment>
<dbReference type="InterPro" id="IPR050182">
    <property type="entry name" value="Cytochrome_P450_fam2"/>
</dbReference>
<sequence>MSIIKILLADTVSVTLILLCATVLCIMLFFKNSTKSSIYKFPPGPSPWPFIGNLNLLNMRCPQETMCKLGEQYGDVYTFHMGREKYVVLTGYEAVKEALVTQADDFGERGQTKTIKHNFNGKGIVFGVGESWKTMRRFTLSTLRDFGMGRSTIEDRIVDEAERLYEVFKQHQGKPHPHRKAFNPTVSINSAVSNIICILVFGDRFQYDDPQFLRLQTIVNENIRLATTPMTQLYNASIVPMFLVKDIQRSLQNIKENQTFFKKVYKQRKAEHDSNDVRCFIDSFIARQKEEERKNLRTYFDEENMVLSSGNLFAAGTETTSTTLRWGLLLMIKHPDIQKKVQAEIESVIGRERSPRVDDRKNMPYTDAVVHEIQRFGNVIPNNLLHETKVDTTFRGYHIPKGTPVIPLLSSVLYDKTQWETPEKFNPGHFLDANGRFIKKEAFMPFSAGRRVCVGETLAKMELFLFFSTLLQKFTFKPPPGVRAEDMSLSPSPGLTSSPAPYELCAISH</sequence>
<dbReference type="InterPro" id="IPR017972">
    <property type="entry name" value="Cyt_P450_CS"/>
</dbReference>
<dbReference type="GO" id="GO:0046222">
    <property type="term" value="P:aflatoxin metabolic process"/>
    <property type="evidence" value="ECO:0007669"/>
    <property type="project" value="UniProtKB-ARBA"/>
</dbReference>
<dbReference type="OrthoDB" id="2789670at2759"/>
<evidence type="ECO:0000256" key="15">
    <source>
        <dbReference type="SAM" id="Phobius"/>
    </source>
</evidence>
<dbReference type="PROSITE" id="PS00086">
    <property type="entry name" value="CYTOCHROME_P450"/>
    <property type="match status" value="1"/>
</dbReference>
<feature type="binding site" description="axial binding residue" evidence="13">
    <location>
        <position position="453"/>
    </location>
    <ligand>
        <name>heme</name>
        <dbReference type="ChEBI" id="CHEBI:30413"/>
    </ligand>
    <ligandPart>
        <name>Fe</name>
        <dbReference type="ChEBI" id="CHEBI:18248"/>
    </ligandPart>
</feature>
<evidence type="ECO:0000256" key="7">
    <source>
        <dbReference type="ARBA" id="ARBA00022824"/>
    </source>
</evidence>
<dbReference type="EMBL" id="JAFBMS010000001">
    <property type="protein sequence ID" value="KAG9355575.1"/>
    <property type="molecule type" value="Genomic_DNA"/>
</dbReference>
<comment type="subcellular location">
    <subcellularLocation>
        <location evidence="3">Endoplasmic reticulum membrane</location>
    </subcellularLocation>
    <subcellularLocation>
        <location evidence="2">Microsome membrane</location>
    </subcellularLocation>
</comment>
<protein>
    <recommendedName>
        <fullName evidence="18">Cytochrome P450 2K1-like</fullName>
    </recommendedName>
</protein>
<evidence type="ECO:0000256" key="8">
    <source>
        <dbReference type="ARBA" id="ARBA00022848"/>
    </source>
</evidence>
<dbReference type="InterPro" id="IPR002401">
    <property type="entry name" value="Cyt_P450_E_grp-I"/>
</dbReference>
<dbReference type="FunFam" id="1.10.630.10:FF:000010">
    <property type="entry name" value="cytochrome P450 2W1 isoform X2"/>
    <property type="match status" value="1"/>
</dbReference>
<dbReference type="InterPro" id="IPR036396">
    <property type="entry name" value="Cyt_P450_sf"/>
</dbReference>
<keyword evidence="10 13" id="KW-0408">Iron</keyword>
<dbReference type="Pfam" id="PF00067">
    <property type="entry name" value="p450"/>
    <property type="match status" value="1"/>
</dbReference>
<gene>
    <name evidence="16" type="ORF">JZ751_000413</name>
</gene>
<keyword evidence="11 14" id="KW-0503">Monooxygenase</keyword>
<keyword evidence="6 13" id="KW-0479">Metal-binding</keyword>
<dbReference type="GO" id="GO:0020037">
    <property type="term" value="F:heme binding"/>
    <property type="evidence" value="ECO:0007669"/>
    <property type="project" value="InterPro"/>
</dbReference>
<dbReference type="GO" id="GO:0006082">
    <property type="term" value="P:organic acid metabolic process"/>
    <property type="evidence" value="ECO:0007669"/>
    <property type="project" value="TreeGrafter"/>
</dbReference>
<keyword evidence="12 15" id="KW-0472">Membrane</keyword>
<keyword evidence="5 13" id="KW-0349">Heme</keyword>
<dbReference type="GO" id="GO:0005506">
    <property type="term" value="F:iron ion binding"/>
    <property type="evidence" value="ECO:0007669"/>
    <property type="project" value="InterPro"/>
</dbReference>
<proteinExistence type="inferred from homology"/>
<dbReference type="PANTHER" id="PTHR24300:SF395">
    <property type="entry name" value="CYTOCHROME P450, FAMILY 2, SUBFAMILY AC, POLYPEPTIDE 7"/>
    <property type="match status" value="1"/>
</dbReference>
<evidence type="ECO:0000256" key="2">
    <source>
        <dbReference type="ARBA" id="ARBA00004524"/>
    </source>
</evidence>
<accession>A0A8T2PW64</accession>
<evidence type="ECO:0000256" key="1">
    <source>
        <dbReference type="ARBA" id="ARBA00001971"/>
    </source>
</evidence>
<name>A0A8T2PW64_9TELE</name>
<dbReference type="CDD" id="cd11026">
    <property type="entry name" value="CYP2"/>
    <property type="match status" value="1"/>
</dbReference>
<dbReference type="GO" id="GO:0016712">
    <property type="term" value="F:oxidoreductase activity, acting on paired donors, with incorporation or reduction of molecular oxygen, reduced flavin or flavoprotein as one donor, and incorporation of one atom of oxygen"/>
    <property type="evidence" value="ECO:0007669"/>
    <property type="project" value="TreeGrafter"/>
</dbReference>
<evidence type="ECO:0000256" key="6">
    <source>
        <dbReference type="ARBA" id="ARBA00022723"/>
    </source>
</evidence>
<evidence type="ECO:0000313" key="17">
    <source>
        <dbReference type="Proteomes" id="UP000824540"/>
    </source>
</evidence>
<dbReference type="SUPFAM" id="SSF48264">
    <property type="entry name" value="Cytochrome P450"/>
    <property type="match status" value="1"/>
</dbReference>
<evidence type="ECO:0000256" key="11">
    <source>
        <dbReference type="ARBA" id="ARBA00023033"/>
    </source>
</evidence>
<dbReference type="Proteomes" id="UP000824540">
    <property type="component" value="Unassembled WGS sequence"/>
</dbReference>
<evidence type="ECO:0000313" key="16">
    <source>
        <dbReference type="EMBL" id="KAG9355575.1"/>
    </source>
</evidence>
<keyword evidence="9 14" id="KW-0560">Oxidoreductase</keyword>
<comment type="caution">
    <text evidence="16">The sequence shown here is derived from an EMBL/GenBank/DDBJ whole genome shotgun (WGS) entry which is preliminary data.</text>
</comment>
<keyword evidence="8" id="KW-0492">Microsome</keyword>
<dbReference type="GO" id="GO:0006805">
    <property type="term" value="P:xenobiotic metabolic process"/>
    <property type="evidence" value="ECO:0007669"/>
    <property type="project" value="TreeGrafter"/>
</dbReference>
<evidence type="ECO:0000256" key="12">
    <source>
        <dbReference type="ARBA" id="ARBA00023136"/>
    </source>
</evidence>
<feature type="transmembrane region" description="Helical" evidence="15">
    <location>
        <begin position="7"/>
        <end position="30"/>
    </location>
</feature>
<evidence type="ECO:0000256" key="5">
    <source>
        <dbReference type="ARBA" id="ARBA00022617"/>
    </source>
</evidence>
<evidence type="ECO:0000256" key="3">
    <source>
        <dbReference type="ARBA" id="ARBA00004586"/>
    </source>
</evidence>
<evidence type="ECO:0000256" key="4">
    <source>
        <dbReference type="ARBA" id="ARBA00010617"/>
    </source>
</evidence>
<evidence type="ECO:0008006" key="18">
    <source>
        <dbReference type="Google" id="ProtNLM"/>
    </source>
</evidence>
<keyword evidence="15" id="KW-0812">Transmembrane</keyword>
<keyword evidence="15" id="KW-1133">Transmembrane helix</keyword>
<evidence type="ECO:0000256" key="14">
    <source>
        <dbReference type="RuleBase" id="RU000461"/>
    </source>
</evidence>
<dbReference type="PRINTS" id="PR00463">
    <property type="entry name" value="EP450I"/>
</dbReference>
<comment type="cofactor">
    <cofactor evidence="1 13">
        <name>heme</name>
        <dbReference type="ChEBI" id="CHEBI:30413"/>
    </cofactor>
</comment>